<dbReference type="GO" id="GO:0015250">
    <property type="term" value="F:water channel activity"/>
    <property type="evidence" value="ECO:0007669"/>
    <property type="project" value="TreeGrafter"/>
</dbReference>
<evidence type="ECO:0000256" key="4">
    <source>
        <dbReference type="ARBA" id="ARBA00022475"/>
    </source>
</evidence>
<evidence type="ECO:0000256" key="8">
    <source>
        <dbReference type="RuleBase" id="RU000477"/>
    </source>
</evidence>
<dbReference type="InterPro" id="IPR022357">
    <property type="entry name" value="MIP_CS"/>
</dbReference>
<comment type="subcellular location">
    <subcellularLocation>
        <location evidence="1">Cell membrane</location>
        <topology evidence="1">Multi-pass membrane protein</topology>
    </subcellularLocation>
</comment>
<feature type="transmembrane region" description="Helical" evidence="9">
    <location>
        <begin position="82"/>
        <end position="103"/>
    </location>
</feature>
<dbReference type="InterPro" id="IPR034294">
    <property type="entry name" value="Aquaporin_transptr"/>
</dbReference>
<dbReference type="EMBL" id="MRZV01001244">
    <property type="protein sequence ID" value="PIK39397.1"/>
    <property type="molecule type" value="Genomic_DNA"/>
</dbReference>
<evidence type="ECO:0000313" key="10">
    <source>
        <dbReference type="EMBL" id="PIK39397.1"/>
    </source>
</evidence>
<feature type="transmembrane region" description="Helical" evidence="9">
    <location>
        <begin position="42"/>
        <end position="62"/>
    </location>
</feature>
<proteinExistence type="inferred from homology"/>
<dbReference type="PRINTS" id="PR00783">
    <property type="entry name" value="MINTRINSICP"/>
</dbReference>
<organism evidence="10 11">
    <name type="scientific">Stichopus japonicus</name>
    <name type="common">Sea cucumber</name>
    <dbReference type="NCBI Taxonomy" id="307972"/>
    <lineage>
        <taxon>Eukaryota</taxon>
        <taxon>Metazoa</taxon>
        <taxon>Echinodermata</taxon>
        <taxon>Eleutherozoa</taxon>
        <taxon>Echinozoa</taxon>
        <taxon>Holothuroidea</taxon>
        <taxon>Aspidochirotacea</taxon>
        <taxon>Aspidochirotida</taxon>
        <taxon>Stichopodidae</taxon>
        <taxon>Apostichopus</taxon>
    </lineage>
</organism>
<keyword evidence="6 9" id="KW-1133">Transmembrane helix</keyword>
<dbReference type="Pfam" id="PF00230">
    <property type="entry name" value="MIP"/>
    <property type="match status" value="1"/>
</dbReference>
<keyword evidence="5 8" id="KW-0812">Transmembrane</keyword>
<evidence type="ECO:0000256" key="5">
    <source>
        <dbReference type="ARBA" id="ARBA00022692"/>
    </source>
</evidence>
<keyword evidence="11" id="KW-1185">Reference proteome</keyword>
<accession>A0A2G8JUF6</accession>
<dbReference type="GO" id="GO:0005886">
    <property type="term" value="C:plasma membrane"/>
    <property type="evidence" value="ECO:0007669"/>
    <property type="project" value="UniProtKB-SubCell"/>
</dbReference>
<evidence type="ECO:0000256" key="6">
    <source>
        <dbReference type="ARBA" id="ARBA00022989"/>
    </source>
</evidence>
<dbReference type="STRING" id="307972.A0A2G8JUF6"/>
<dbReference type="InterPro" id="IPR000425">
    <property type="entry name" value="MIP"/>
</dbReference>
<name>A0A2G8JUF6_STIJA</name>
<dbReference type="PROSITE" id="PS00221">
    <property type="entry name" value="MIP"/>
    <property type="match status" value="1"/>
</dbReference>
<evidence type="ECO:0000256" key="7">
    <source>
        <dbReference type="ARBA" id="ARBA00023136"/>
    </source>
</evidence>
<dbReference type="OrthoDB" id="3222at2759"/>
<dbReference type="InterPro" id="IPR023271">
    <property type="entry name" value="Aquaporin-like"/>
</dbReference>
<evidence type="ECO:0000256" key="9">
    <source>
        <dbReference type="SAM" id="Phobius"/>
    </source>
</evidence>
<dbReference type="PANTHER" id="PTHR19139:SF199">
    <property type="entry name" value="MIP17260P"/>
    <property type="match status" value="1"/>
</dbReference>
<evidence type="ECO:0000313" key="11">
    <source>
        <dbReference type="Proteomes" id="UP000230750"/>
    </source>
</evidence>
<dbReference type="Gene3D" id="1.20.1080.10">
    <property type="entry name" value="Glycerol uptake facilitator protein"/>
    <property type="match status" value="1"/>
</dbReference>
<protein>
    <submittedName>
        <fullName evidence="10">Putative aquaporin AQPAn.G</fullName>
    </submittedName>
</protein>
<reference evidence="10 11" key="1">
    <citation type="journal article" date="2017" name="PLoS Biol.">
        <title>The sea cucumber genome provides insights into morphological evolution and visceral regeneration.</title>
        <authorList>
            <person name="Zhang X."/>
            <person name="Sun L."/>
            <person name="Yuan J."/>
            <person name="Sun Y."/>
            <person name="Gao Y."/>
            <person name="Zhang L."/>
            <person name="Li S."/>
            <person name="Dai H."/>
            <person name="Hamel J.F."/>
            <person name="Liu C."/>
            <person name="Yu Y."/>
            <person name="Liu S."/>
            <person name="Lin W."/>
            <person name="Guo K."/>
            <person name="Jin S."/>
            <person name="Xu P."/>
            <person name="Storey K.B."/>
            <person name="Huan P."/>
            <person name="Zhang T."/>
            <person name="Zhou Y."/>
            <person name="Zhang J."/>
            <person name="Lin C."/>
            <person name="Li X."/>
            <person name="Xing L."/>
            <person name="Huo D."/>
            <person name="Sun M."/>
            <person name="Wang L."/>
            <person name="Mercier A."/>
            <person name="Li F."/>
            <person name="Yang H."/>
            <person name="Xiang J."/>
        </authorList>
    </citation>
    <scope>NUCLEOTIDE SEQUENCE [LARGE SCALE GENOMIC DNA]</scope>
    <source>
        <strain evidence="10">Shaxun</strain>
        <tissue evidence="10">Muscle</tissue>
    </source>
</reference>
<comment type="caution">
    <text evidence="10">The sequence shown here is derived from an EMBL/GenBank/DDBJ whole genome shotgun (WGS) entry which is preliminary data.</text>
</comment>
<keyword evidence="4" id="KW-1003">Cell membrane</keyword>
<dbReference type="AlphaFoldDB" id="A0A2G8JUF6"/>
<evidence type="ECO:0000256" key="1">
    <source>
        <dbReference type="ARBA" id="ARBA00004651"/>
    </source>
</evidence>
<keyword evidence="7 9" id="KW-0472">Membrane</keyword>
<keyword evidence="3 8" id="KW-0813">Transport</keyword>
<dbReference type="SUPFAM" id="SSF81338">
    <property type="entry name" value="Aquaporin-like"/>
    <property type="match status" value="1"/>
</dbReference>
<gene>
    <name evidence="10" type="ORF">BSL78_23754</name>
</gene>
<sequence>MLYLICLSPPRVNLVPVSGAHMNPAVTVAFLVTRQVGLVKGLFYIMVQFVGGFTAVLLLHGFLPLQIQGKLGYTSPSSLVTYHQAFGMELLTTFLFVFAFLASTDKHRGLPKSQALQIGLAYCLVTLWGFSFTGANMNPVRTVAPAIVLNVPDSLWLPILEIYIAGPLLGSIASALIYRYIFNMHRESLDVTESHQGSSIYDPEMDPNLVTLQRITPYRGKMVSEM</sequence>
<dbReference type="PANTHER" id="PTHR19139">
    <property type="entry name" value="AQUAPORIN TRANSPORTER"/>
    <property type="match status" value="1"/>
</dbReference>
<dbReference type="Proteomes" id="UP000230750">
    <property type="component" value="Unassembled WGS sequence"/>
</dbReference>
<feature type="transmembrane region" description="Helical" evidence="9">
    <location>
        <begin position="155"/>
        <end position="178"/>
    </location>
</feature>
<feature type="transmembrane region" description="Helical" evidence="9">
    <location>
        <begin position="115"/>
        <end position="135"/>
    </location>
</feature>
<evidence type="ECO:0000256" key="2">
    <source>
        <dbReference type="ARBA" id="ARBA00006175"/>
    </source>
</evidence>
<evidence type="ECO:0000256" key="3">
    <source>
        <dbReference type="ARBA" id="ARBA00022448"/>
    </source>
</evidence>
<comment type="similarity">
    <text evidence="2 8">Belongs to the MIP/aquaporin (TC 1.A.8) family.</text>
</comment>